<name>A0A2H0RNL4_9BACT</name>
<feature type="region of interest" description="Disordered" evidence="2">
    <location>
        <begin position="133"/>
        <end position="176"/>
    </location>
</feature>
<evidence type="ECO:0000256" key="1">
    <source>
        <dbReference type="SAM" id="Coils"/>
    </source>
</evidence>
<protein>
    <submittedName>
        <fullName evidence="4">Uncharacterized protein</fullName>
    </submittedName>
</protein>
<evidence type="ECO:0000256" key="2">
    <source>
        <dbReference type="SAM" id="MobiDB-lite"/>
    </source>
</evidence>
<dbReference type="AlphaFoldDB" id="A0A2H0RNL4"/>
<keyword evidence="3" id="KW-0472">Membrane</keyword>
<comment type="caution">
    <text evidence="4">The sequence shown here is derived from an EMBL/GenBank/DDBJ whole genome shotgun (WGS) entry which is preliminary data.</text>
</comment>
<accession>A0A2H0RNL4</accession>
<evidence type="ECO:0000313" key="4">
    <source>
        <dbReference type="EMBL" id="PIR47355.1"/>
    </source>
</evidence>
<proteinExistence type="predicted"/>
<sequence>MTLWADLMYATGFGPLDRNLQPEEEYTEMKARTFGVVMLAAALVAVVVGLSAVVYMNHVHTARREAAAALVTEALADSKTLVFGGIDAAAVLDTLDGRTAKEVLDQRKKIHELQTEVENLTKVIDSQKVDIEDNADAAVESSPEPPTPDTAIVRVRRSNREPPTPDTAIVRVRRNK</sequence>
<feature type="coiled-coil region" evidence="1">
    <location>
        <begin position="103"/>
        <end position="130"/>
    </location>
</feature>
<keyword evidence="1" id="KW-0175">Coiled coil</keyword>
<reference evidence="4 5" key="1">
    <citation type="submission" date="2017-09" db="EMBL/GenBank/DDBJ databases">
        <title>Depth-based differentiation of microbial function through sediment-hosted aquifers and enrichment of novel symbionts in the deep terrestrial subsurface.</title>
        <authorList>
            <person name="Probst A.J."/>
            <person name="Ladd B."/>
            <person name="Jarett J.K."/>
            <person name="Geller-Mcgrath D.E."/>
            <person name="Sieber C.M."/>
            <person name="Emerson J.B."/>
            <person name="Anantharaman K."/>
            <person name="Thomas B.C."/>
            <person name="Malmstrom R."/>
            <person name="Stieglmeier M."/>
            <person name="Klingl A."/>
            <person name="Woyke T."/>
            <person name="Ryan C.M."/>
            <person name="Banfield J.F."/>
        </authorList>
    </citation>
    <scope>NUCLEOTIDE SEQUENCE [LARGE SCALE GENOMIC DNA]</scope>
    <source>
        <strain evidence="4">CG10_big_fil_rev_8_21_14_0_10_50_16</strain>
    </source>
</reference>
<feature type="transmembrane region" description="Helical" evidence="3">
    <location>
        <begin position="34"/>
        <end position="55"/>
    </location>
</feature>
<evidence type="ECO:0000256" key="3">
    <source>
        <dbReference type="SAM" id="Phobius"/>
    </source>
</evidence>
<evidence type="ECO:0000313" key="5">
    <source>
        <dbReference type="Proteomes" id="UP000230084"/>
    </source>
</evidence>
<keyword evidence="3" id="KW-1133">Transmembrane helix</keyword>
<organism evidence="4 5">
    <name type="scientific">Candidatus Uhrbacteria bacterium CG10_big_fil_rev_8_21_14_0_10_50_16</name>
    <dbReference type="NCBI Taxonomy" id="1975039"/>
    <lineage>
        <taxon>Bacteria</taxon>
        <taxon>Candidatus Uhriibacteriota</taxon>
    </lineage>
</organism>
<gene>
    <name evidence="4" type="ORF">COV06_03990</name>
</gene>
<keyword evidence="3" id="KW-0812">Transmembrane</keyword>
<dbReference type="EMBL" id="PCYM01000008">
    <property type="protein sequence ID" value="PIR47355.1"/>
    <property type="molecule type" value="Genomic_DNA"/>
</dbReference>
<dbReference type="Proteomes" id="UP000230084">
    <property type="component" value="Unassembled WGS sequence"/>
</dbReference>